<evidence type="ECO:0000313" key="3">
    <source>
        <dbReference type="Proteomes" id="UP000075230"/>
    </source>
</evidence>
<dbReference type="VEuPathDB" id="FungiDB:ASPFODRAFT_41214"/>
<proteinExistence type="predicted"/>
<comment type="caution">
    <text evidence="2">The sequence shown here is derived from an EMBL/GenBank/DDBJ whole genome shotgun (WGS) entry which is preliminary data.</text>
</comment>
<dbReference type="Proteomes" id="UP000075230">
    <property type="component" value="Unassembled WGS sequence"/>
</dbReference>
<sequence>MKSSNKPRLYISLHARGGGIRPKMPDKEDTYHWSLTILPKDKQHHYPKPKRMIVGTTYHARELPTPTGTGMVFKWTFEERSTALDTMVLVRVLIGKVVDRERLVEILREVPVGGGEEGEGEEGWNCVSWVRGAVEAIKRDEDDGNEVLGKGSVLEWRVVRDAAMGFVGRKMGEGWLRSSSSSGRGGNGNGDGGRVATWDLVEGKEVG</sequence>
<gene>
    <name evidence="2" type="ORF">RIB2604_01503290</name>
</gene>
<feature type="region of interest" description="Disordered" evidence="1">
    <location>
        <begin position="176"/>
        <end position="207"/>
    </location>
</feature>
<dbReference type="EMBL" id="BCWF01000015">
    <property type="protein sequence ID" value="GAT22296.1"/>
    <property type="molecule type" value="Genomic_DNA"/>
</dbReference>
<organism evidence="2 3">
    <name type="scientific">Aspergillus kawachii</name>
    <name type="common">White koji mold</name>
    <name type="synonym">Aspergillus awamori var. kawachi</name>
    <dbReference type="NCBI Taxonomy" id="1069201"/>
    <lineage>
        <taxon>Eukaryota</taxon>
        <taxon>Fungi</taxon>
        <taxon>Dikarya</taxon>
        <taxon>Ascomycota</taxon>
        <taxon>Pezizomycotina</taxon>
        <taxon>Eurotiomycetes</taxon>
        <taxon>Eurotiomycetidae</taxon>
        <taxon>Eurotiales</taxon>
        <taxon>Aspergillaceae</taxon>
        <taxon>Aspergillus</taxon>
        <taxon>Aspergillus subgen. Circumdati</taxon>
    </lineage>
</organism>
<name>A0A146F8I5_ASPKA</name>
<feature type="compositionally biased region" description="Gly residues" evidence="1">
    <location>
        <begin position="183"/>
        <end position="193"/>
    </location>
</feature>
<protein>
    <submittedName>
        <fullName evidence="2">Uncharacterized protein</fullName>
    </submittedName>
</protein>
<dbReference type="InterPro" id="IPR054208">
    <property type="entry name" value="DUF6914"/>
</dbReference>
<evidence type="ECO:0000313" key="2">
    <source>
        <dbReference type="EMBL" id="GAT22296.1"/>
    </source>
</evidence>
<dbReference type="AlphaFoldDB" id="A0A146F8I5"/>
<reference evidence="3" key="2">
    <citation type="submission" date="2016-02" db="EMBL/GenBank/DDBJ databases">
        <title>Genome sequencing of Aspergillus luchuensis NBRC 4314.</title>
        <authorList>
            <person name="Yamada O."/>
        </authorList>
    </citation>
    <scope>NUCLEOTIDE SEQUENCE [LARGE SCALE GENOMIC DNA]</scope>
    <source>
        <strain evidence="3">RIB 2604</strain>
    </source>
</reference>
<reference evidence="2 3" key="1">
    <citation type="journal article" date="2016" name="DNA Res.">
        <title>Genome sequence of Aspergillus luchuensis NBRC 4314.</title>
        <authorList>
            <person name="Yamada O."/>
            <person name="Machida M."/>
            <person name="Hosoyama A."/>
            <person name="Goto M."/>
            <person name="Takahashi T."/>
            <person name="Futagami T."/>
            <person name="Yamagata Y."/>
            <person name="Takeuchi M."/>
            <person name="Kobayashi T."/>
            <person name="Koike H."/>
            <person name="Abe K."/>
            <person name="Asai K."/>
            <person name="Arita M."/>
            <person name="Fujita N."/>
            <person name="Fukuda K."/>
            <person name="Higa K."/>
            <person name="Horikawa H."/>
            <person name="Ishikawa T."/>
            <person name="Jinno K."/>
            <person name="Kato Y."/>
            <person name="Kirimura K."/>
            <person name="Mizutani O."/>
            <person name="Nakasone K."/>
            <person name="Sano M."/>
            <person name="Shiraishi Y."/>
            <person name="Tsukahara M."/>
            <person name="Gomi K."/>
        </authorList>
    </citation>
    <scope>NUCLEOTIDE SEQUENCE [LARGE SCALE GENOMIC DNA]</scope>
    <source>
        <strain evidence="2 3">RIB 2604</strain>
    </source>
</reference>
<evidence type="ECO:0000256" key="1">
    <source>
        <dbReference type="SAM" id="MobiDB-lite"/>
    </source>
</evidence>
<accession>A0A146F8I5</accession>
<dbReference type="Pfam" id="PF21858">
    <property type="entry name" value="DUF6914"/>
    <property type="match status" value="1"/>
</dbReference>